<dbReference type="InterPro" id="IPR001878">
    <property type="entry name" value="Znf_CCHC"/>
</dbReference>
<reference evidence="3 4" key="1">
    <citation type="journal article" date="2015" name="Proc. Natl. Acad. Sci. U.S.A.">
        <title>The resurrection genome of Boea hygrometrica: A blueprint for survival of dehydration.</title>
        <authorList>
            <person name="Xiao L."/>
            <person name="Yang G."/>
            <person name="Zhang L."/>
            <person name="Yang X."/>
            <person name="Zhao S."/>
            <person name="Ji Z."/>
            <person name="Zhou Q."/>
            <person name="Hu M."/>
            <person name="Wang Y."/>
            <person name="Chen M."/>
            <person name="Xu Y."/>
            <person name="Jin H."/>
            <person name="Xiao X."/>
            <person name="Hu G."/>
            <person name="Bao F."/>
            <person name="Hu Y."/>
            <person name="Wan P."/>
            <person name="Li L."/>
            <person name="Deng X."/>
            <person name="Kuang T."/>
            <person name="Xiang C."/>
            <person name="Zhu J.K."/>
            <person name="Oliver M.J."/>
            <person name="He Y."/>
        </authorList>
    </citation>
    <scope>NUCLEOTIDE SEQUENCE [LARGE SCALE GENOMIC DNA]</scope>
    <source>
        <strain evidence="4">cv. XS01</strain>
    </source>
</reference>
<dbReference type="SMART" id="SM00343">
    <property type="entry name" value="ZnF_C2HC"/>
    <property type="match status" value="1"/>
</dbReference>
<feature type="domain" description="CCHC-type" evidence="2">
    <location>
        <begin position="256"/>
        <end position="272"/>
    </location>
</feature>
<evidence type="ECO:0000313" key="4">
    <source>
        <dbReference type="Proteomes" id="UP000250235"/>
    </source>
</evidence>
<feature type="compositionally biased region" description="Pro residues" evidence="1">
    <location>
        <begin position="44"/>
        <end position="55"/>
    </location>
</feature>
<dbReference type="GO" id="GO:0003676">
    <property type="term" value="F:nucleic acid binding"/>
    <property type="evidence" value="ECO:0007669"/>
    <property type="project" value="InterPro"/>
</dbReference>
<feature type="region of interest" description="Disordered" evidence="1">
    <location>
        <begin position="167"/>
        <end position="226"/>
    </location>
</feature>
<gene>
    <name evidence="3" type="ORF">F511_35504</name>
</gene>
<dbReference type="OrthoDB" id="1751882at2759"/>
<organism evidence="3 4">
    <name type="scientific">Dorcoceras hygrometricum</name>
    <dbReference type="NCBI Taxonomy" id="472368"/>
    <lineage>
        <taxon>Eukaryota</taxon>
        <taxon>Viridiplantae</taxon>
        <taxon>Streptophyta</taxon>
        <taxon>Embryophyta</taxon>
        <taxon>Tracheophyta</taxon>
        <taxon>Spermatophyta</taxon>
        <taxon>Magnoliopsida</taxon>
        <taxon>eudicotyledons</taxon>
        <taxon>Gunneridae</taxon>
        <taxon>Pentapetalae</taxon>
        <taxon>asterids</taxon>
        <taxon>lamiids</taxon>
        <taxon>Lamiales</taxon>
        <taxon>Gesneriaceae</taxon>
        <taxon>Didymocarpoideae</taxon>
        <taxon>Trichosporeae</taxon>
        <taxon>Loxocarpinae</taxon>
        <taxon>Dorcoceras</taxon>
    </lineage>
</organism>
<sequence>MSLFDLQDVRIAIGSLATLDLPMVVDLIGIYGLKGPYSAAGRRPTPPPPPPPPSSPEIRSGQFDEENPSVQISSGLIVQADEGVSHPVVDLIGVIYRSLPSCKLGNIDPNNTKAGKKYEVKPQYEELSKQVIMQHAIIDAMQCMRAIKDRIARPVYQLENHLRQASIPHTVYQPGKSSMPPRRGRSRTARRSAEESRASESDEDVQQNVPLRRRERQAEVEDVTRHLARGSGLGGVSCGQCGGKHMTSQCRGVQGTCHNCGQPRHFLRVCPLLRGQSSVPSHQGSAGGSSQRPQPPAPTQRSGFQPREPSRSCKLGNIDPNNTKAGKKYEVKPQYEELSKQVIMQHAIIDAMQCMRAIKDRIARPVYQLENHLRQASIPHTVYQPGKSSVRDLQSPSAHHSSVVDTRIR</sequence>
<feature type="region of interest" description="Disordered" evidence="1">
    <location>
        <begin position="277"/>
        <end position="326"/>
    </location>
</feature>
<evidence type="ECO:0000256" key="1">
    <source>
        <dbReference type="SAM" id="MobiDB-lite"/>
    </source>
</evidence>
<feature type="region of interest" description="Disordered" evidence="1">
    <location>
        <begin position="39"/>
        <end position="65"/>
    </location>
</feature>
<name>A0A2Z7BJS3_9LAMI</name>
<dbReference type="AlphaFoldDB" id="A0A2Z7BJS3"/>
<feature type="compositionally biased region" description="Basic and acidic residues" evidence="1">
    <location>
        <begin position="216"/>
        <end position="225"/>
    </location>
</feature>
<feature type="region of interest" description="Disordered" evidence="1">
    <location>
        <begin position="383"/>
        <end position="409"/>
    </location>
</feature>
<evidence type="ECO:0000313" key="3">
    <source>
        <dbReference type="EMBL" id="KZV34327.1"/>
    </source>
</evidence>
<dbReference type="GO" id="GO:0008270">
    <property type="term" value="F:zinc ion binding"/>
    <property type="evidence" value="ECO:0007669"/>
    <property type="project" value="InterPro"/>
</dbReference>
<proteinExistence type="predicted"/>
<dbReference type="Gene3D" id="4.10.60.10">
    <property type="entry name" value="Zinc finger, CCHC-type"/>
    <property type="match status" value="1"/>
</dbReference>
<accession>A0A2Z7BJS3</accession>
<protein>
    <recommendedName>
        <fullName evidence="2">CCHC-type domain-containing protein</fullName>
    </recommendedName>
</protein>
<feature type="compositionally biased region" description="Polar residues" evidence="1">
    <location>
        <begin position="391"/>
        <end position="409"/>
    </location>
</feature>
<evidence type="ECO:0000259" key="2">
    <source>
        <dbReference type="SMART" id="SM00343"/>
    </source>
</evidence>
<keyword evidence="4" id="KW-1185">Reference proteome</keyword>
<dbReference type="EMBL" id="KV005092">
    <property type="protein sequence ID" value="KZV34327.1"/>
    <property type="molecule type" value="Genomic_DNA"/>
</dbReference>
<dbReference type="Proteomes" id="UP000250235">
    <property type="component" value="Unassembled WGS sequence"/>
</dbReference>
<feature type="compositionally biased region" description="Basic and acidic residues" evidence="1">
    <location>
        <begin position="191"/>
        <end position="200"/>
    </location>
</feature>
<feature type="compositionally biased region" description="Polar residues" evidence="1">
    <location>
        <begin position="277"/>
        <end position="292"/>
    </location>
</feature>